<evidence type="ECO:0000313" key="2">
    <source>
        <dbReference type="Proteomes" id="UP001174909"/>
    </source>
</evidence>
<gene>
    <name evidence="1" type="ORF">GBAR_LOCUS1016</name>
</gene>
<proteinExistence type="predicted"/>
<protein>
    <submittedName>
        <fullName evidence="1">Uncharacterized protein</fullName>
    </submittedName>
</protein>
<comment type="caution">
    <text evidence="1">The sequence shown here is derived from an EMBL/GenBank/DDBJ whole genome shotgun (WGS) entry which is preliminary data.</text>
</comment>
<reference evidence="1" key="1">
    <citation type="submission" date="2023-03" db="EMBL/GenBank/DDBJ databases">
        <authorList>
            <person name="Steffen K."/>
            <person name="Cardenas P."/>
        </authorList>
    </citation>
    <scope>NUCLEOTIDE SEQUENCE</scope>
</reference>
<dbReference type="Proteomes" id="UP001174909">
    <property type="component" value="Unassembled WGS sequence"/>
</dbReference>
<dbReference type="EMBL" id="CASHTH010000146">
    <property type="protein sequence ID" value="CAI7992483.1"/>
    <property type="molecule type" value="Genomic_DNA"/>
</dbReference>
<sequence>MSRSRALPFSTVVAHCLFTGAHFLEGIVNIKEIVDVESSLEPRDSALWQWSVLATLWTWETLSLSSLTYHTLQALLAIHVETLEQPRLFVGLQTYPHR</sequence>
<keyword evidence="2" id="KW-1185">Reference proteome</keyword>
<organism evidence="1 2">
    <name type="scientific">Geodia barretti</name>
    <name type="common">Barrett's horny sponge</name>
    <dbReference type="NCBI Taxonomy" id="519541"/>
    <lineage>
        <taxon>Eukaryota</taxon>
        <taxon>Metazoa</taxon>
        <taxon>Porifera</taxon>
        <taxon>Demospongiae</taxon>
        <taxon>Heteroscleromorpha</taxon>
        <taxon>Tetractinellida</taxon>
        <taxon>Astrophorina</taxon>
        <taxon>Geodiidae</taxon>
        <taxon>Geodia</taxon>
    </lineage>
</organism>
<dbReference type="AlphaFoldDB" id="A0AA35QUG8"/>
<name>A0AA35QUG8_GEOBA</name>
<accession>A0AA35QUG8</accession>
<evidence type="ECO:0000313" key="1">
    <source>
        <dbReference type="EMBL" id="CAI7992483.1"/>
    </source>
</evidence>